<accession>A0A9N7U2U8</accession>
<sequence>MCPLGDKEKVVATPCRTVTDSVLQHITSSREIMTREKQQQQEAEEERPHPGSGASAAAIAAAAVAVSCSPHRHSSSSSKMYFNRRAKKIHSEGEQLVLTTIRQEASELQDPGQGAGADMCARLTDRLDKSEFRSN</sequence>
<organism evidence="2 3">
    <name type="scientific">Pleuronectes platessa</name>
    <name type="common">European plaice</name>
    <dbReference type="NCBI Taxonomy" id="8262"/>
    <lineage>
        <taxon>Eukaryota</taxon>
        <taxon>Metazoa</taxon>
        <taxon>Chordata</taxon>
        <taxon>Craniata</taxon>
        <taxon>Vertebrata</taxon>
        <taxon>Euteleostomi</taxon>
        <taxon>Actinopterygii</taxon>
        <taxon>Neopterygii</taxon>
        <taxon>Teleostei</taxon>
        <taxon>Neoteleostei</taxon>
        <taxon>Acanthomorphata</taxon>
        <taxon>Carangaria</taxon>
        <taxon>Pleuronectiformes</taxon>
        <taxon>Pleuronectoidei</taxon>
        <taxon>Pleuronectidae</taxon>
        <taxon>Pleuronectes</taxon>
    </lineage>
</organism>
<evidence type="ECO:0000313" key="3">
    <source>
        <dbReference type="Proteomes" id="UP001153269"/>
    </source>
</evidence>
<dbReference type="EMBL" id="CADEAL010000688">
    <property type="protein sequence ID" value="CAB1423864.1"/>
    <property type="molecule type" value="Genomic_DNA"/>
</dbReference>
<evidence type="ECO:0000313" key="2">
    <source>
        <dbReference type="EMBL" id="CAB1423864.1"/>
    </source>
</evidence>
<feature type="region of interest" description="Disordered" evidence="1">
    <location>
        <begin position="26"/>
        <end position="60"/>
    </location>
</feature>
<name>A0A9N7U2U8_PLEPL</name>
<proteinExistence type="predicted"/>
<keyword evidence="3" id="KW-1185">Reference proteome</keyword>
<comment type="caution">
    <text evidence="2">The sequence shown here is derived from an EMBL/GenBank/DDBJ whole genome shotgun (WGS) entry which is preliminary data.</text>
</comment>
<gene>
    <name evidence="2" type="ORF">PLEPLA_LOCUS11785</name>
</gene>
<dbReference type="AlphaFoldDB" id="A0A9N7U2U8"/>
<evidence type="ECO:0000256" key="1">
    <source>
        <dbReference type="SAM" id="MobiDB-lite"/>
    </source>
</evidence>
<protein>
    <submittedName>
        <fullName evidence="2">Uncharacterized protein</fullName>
    </submittedName>
</protein>
<reference evidence="2" key="1">
    <citation type="submission" date="2020-03" db="EMBL/GenBank/DDBJ databases">
        <authorList>
            <person name="Weist P."/>
        </authorList>
    </citation>
    <scope>NUCLEOTIDE SEQUENCE</scope>
</reference>
<dbReference type="Proteomes" id="UP001153269">
    <property type="component" value="Unassembled WGS sequence"/>
</dbReference>